<evidence type="ECO:0000313" key="2">
    <source>
        <dbReference type="EMBL" id="NGO71325.1"/>
    </source>
</evidence>
<protein>
    <submittedName>
        <fullName evidence="2">DUF397 domain-containing protein</fullName>
    </submittedName>
</protein>
<accession>A0A6G4X1F4</accession>
<dbReference type="Proteomes" id="UP000477722">
    <property type="component" value="Unassembled WGS sequence"/>
</dbReference>
<evidence type="ECO:0000313" key="3">
    <source>
        <dbReference type="Proteomes" id="UP000477722"/>
    </source>
</evidence>
<reference evidence="2 3" key="1">
    <citation type="submission" date="2020-02" db="EMBL/GenBank/DDBJ databases">
        <title>Whole-genome analyses of novel actinobacteria.</title>
        <authorList>
            <person name="Sahin N."/>
            <person name="Tatar D."/>
        </authorList>
    </citation>
    <scope>NUCLEOTIDE SEQUENCE [LARGE SCALE GENOMIC DNA]</scope>
    <source>
        <strain evidence="2 3">SB3404</strain>
    </source>
</reference>
<gene>
    <name evidence="2" type="ORF">G5C65_23815</name>
</gene>
<organism evidence="2 3">
    <name type="scientific">Streptomyces boncukensis</name>
    <dbReference type="NCBI Taxonomy" id="2711219"/>
    <lineage>
        <taxon>Bacteria</taxon>
        <taxon>Bacillati</taxon>
        <taxon>Actinomycetota</taxon>
        <taxon>Actinomycetes</taxon>
        <taxon>Kitasatosporales</taxon>
        <taxon>Streptomycetaceae</taxon>
        <taxon>Streptomyces</taxon>
    </lineage>
</organism>
<sequence length="61" mass="6663">MDLSAARWRKSSYSGNDNDNCVEVADNIPDPIVPVRDSKVPQGPALIFGADAWDAFLSTIR</sequence>
<evidence type="ECO:0000259" key="1">
    <source>
        <dbReference type="Pfam" id="PF04149"/>
    </source>
</evidence>
<feature type="domain" description="DUF397" evidence="1">
    <location>
        <begin position="6"/>
        <end position="61"/>
    </location>
</feature>
<comment type="caution">
    <text evidence="2">The sequence shown here is derived from an EMBL/GenBank/DDBJ whole genome shotgun (WGS) entry which is preliminary data.</text>
</comment>
<dbReference type="Pfam" id="PF04149">
    <property type="entry name" value="DUF397"/>
    <property type="match status" value="1"/>
</dbReference>
<dbReference type="EMBL" id="JAAKZZ010000289">
    <property type="protein sequence ID" value="NGO71325.1"/>
    <property type="molecule type" value="Genomic_DNA"/>
</dbReference>
<dbReference type="InterPro" id="IPR007278">
    <property type="entry name" value="DUF397"/>
</dbReference>
<name>A0A6G4X1F4_9ACTN</name>
<dbReference type="AlphaFoldDB" id="A0A6G4X1F4"/>
<proteinExistence type="predicted"/>
<keyword evidence="3" id="KW-1185">Reference proteome</keyword>